<dbReference type="EMBL" id="BKCJ011860226">
    <property type="protein sequence ID" value="GFD59018.1"/>
    <property type="molecule type" value="Genomic_DNA"/>
</dbReference>
<proteinExistence type="predicted"/>
<dbReference type="AlphaFoldDB" id="A0A699XLS8"/>
<feature type="non-terminal residue" evidence="1">
    <location>
        <position position="35"/>
    </location>
</feature>
<sequence length="35" mass="3601">MAAWSVTSSTCLCTPVRVSRAAPLMSTAKTSAPAF</sequence>
<evidence type="ECO:0000313" key="1">
    <source>
        <dbReference type="EMBL" id="GFD59018.1"/>
    </source>
</evidence>
<organism evidence="1">
    <name type="scientific">Tanacetum cinerariifolium</name>
    <name type="common">Dalmatian daisy</name>
    <name type="synonym">Chrysanthemum cinerariifolium</name>
    <dbReference type="NCBI Taxonomy" id="118510"/>
    <lineage>
        <taxon>Eukaryota</taxon>
        <taxon>Viridiplantae</taxon>
        <taxon>Streptophyta</taxon>
        <taxon>Embryophyta</taxon>
        <taxon>Tracheophyta</taxon>
        <taxon>Spermatophyta</taxon>
        <taxon>Magnoliopsida</taxon>
        <taxon>eudicotyledons</taxon>
        <taxon>Gunneridae</taxon>
        <taxon>Pentapetalae</taxon>
        <taxon>asterids</taxon>
        <taxon>campanulids</taxon>
        <taxon>Asterales</taxon>
        <taxon>Asteraceae</taxon>
        <taxon>Asteroideae</taxon>
        <taxon>Anthemideae</taxon>
        <taxon>Anthemidinae</taxon>
        <taxon>Tanacetum</taxon>
    </lineage>
</organism>
<reference evidence="1" key="1">
    <citation type="journal article" date="2019" name="Sci. Rep.">
        <title>Draft genome of Tanacetum cinerariifolium, the natural source of mosquito coil.</title>
        <authorList>
            <person name="Yamashiro T."/>
            <person name="Shiraishi A."/>
            <person name="Satake H."/>
            <person name="Nakayama K."/>
        </authorList>
    </citation>
    <scope>NUCLEOTIDE SEQUENCE</scope>
</reference>
<comment type="caution">
    <text evidence="1">The sequence shown here is derived from an EMBL/GenBank/DDBJ whole genome shotgun (WGS) entry which is preliminary data.</text>
</comment>
<accession>A0A699XLS8</accession>
<gene>
    <name evidence="1" type="ORF">Tci_930987</name>
</gene>
<name>A0A699XLS8_TANCI</name>
<protein>
    <submittedName>
        <fullName evidence="1">Uncharacterized protein</fullName>
    </submittedName>
</protein>